<dbReference type="InterPro" id="IPR036291">
    <property type="entry name" value="NAD(P)-bd_dom_sf"/>
</dbReference>
<dbReference type="NCBIfam" id="NF006114">
    <property type="entry name" value="PRK08263.1"/>
    <property type="match status" value="1"/>
</dbReference>
<accession>A0ABS0YVT1</accession>
<keyword evidence="2" id="KW-0560">Oxidoreductase</keyword>
<proteinExistence type="inferred from homology"/>
<reference evidence="5 6" key="1">
    <citation type="submission" date="2020-12" db="EMBL/GenBank/DDBJ databases">
        <title>Geomonas sp. Red259, isolated from paddy soil.</title>
        <authorList>
            <person name="Xu Z."/>
            <person name="Zhang Z."/>
            <person name="Masuda Y."/>
            <person name="Itoh H."/>
            <person name="Senoo K."/>
        </authorList>
    </citation>
    <scope>NUCLEOTIDE SEQUENCE [LARGE SCALE GENOMIC DNA]</scope>
    <source>
        <strain evidence="5 6">Red259</strain>
    </source>
</reference>
<keyword evidence="6" id="KW-1185">Reference proteome</keyword>
<feature type="domain" description="Ketoreductase" evidence="4">
    <location>
        <begin position="3"/>
        <end position="188"/>
    </location>
</feature>
<dbReference type="PRINTS" id="PR00080">
    <property type="entry name" value="SDRFAMILY"/>
</dbReference>
<comment type="similarity">
    <text evidence="1 3">Belongs to the short-chain dehydrogenases/reductases (SDR) family.</text>
</comment>
<comment type="caution">
    <text evidence="5">The sequence shown here is derived from an EMBL/GenBank/DDBJ whole genome shotgun (WGS) entry which is preliminary data.</text>
</comment>
<organism evidence="5 6">
    <name type="scientific">Geomonas propionica</name>
    <dbReference type="NCBI Taxonomy" id="2798582"/>
    <lineage>
        <taxon>Bacteria</taxon>
        <taxon>Pseudomonadati</taxon>
        <taxon>Thermodesulfobacteriota</taxon>
        <taxon>Desulfuromonadia</taxon>
        <taxon>Geobacterales</taxon>
        <taxon>Geobacteraceae</taxon>
        <taxon>Geomonas</taxon>
    </lineage>
</organism>
<name>A0ABS0YVT1_9BACT</name>
<dbReference type="SUPFAM" id="SSF51735">
    <property type="entry name" value="NAD(P)-binding Rossmann-fold domains"/>
    <property type="match status" value="1"/>
</dbReference>
<dbReference type="InterPro" id="IPR057326">
    <property type="entry name" value="KR_dom"/>
</dbReference>
<evidence type="ECO:0000259" key="4">
    <source>
        <dbReference type="SMART" id="SM00822"/>
    </source>
</evidence>
<sequence length="275" mass="29082">MAKVWFVTGSSRGLGRKIAETALDAGDSVVATARKVEDLSALVDKHADRVLPLALDVTDIDAVHRAVKIGHERFGQYDVVVNNAGYGNTAAVEDMTIEDFRAQVDTNFFGVVYVTKAMIPILREQGSGHIFQVSSIGGRIGSVGLSAYQSAKWAVGGFSTSVAQEVAPFGVKVTILEPGGMRTDWAGASMSIPPISAPYQQTVGLFAQMLRDLTGNEVSDPVKVAQVILDIANRPDAPLHLLLGTDAVQYAGAAAKALAESDALWRDLSVSVAVD</sequence>
<protein>
    <submittedName>
        <fullName evidence="5">SDR family NAD(P)-dependent oxidoreductase</fullName>
    </submittedName>
</protein>
<dbReference type="RefSeq" id="WP_199396560.1">
    <property type="nucleotide sequence ID" value="NZ_JAEMHK010000016.1"/>
</dbReference>
<dbReference type="SMART" id="SM00822">
    <property type="entry name" value="PKS_KR"/>
    <property type="match status" value="1"/>
</dbReference>
<dbReference type="PRINTS" id="PR00081">
    <property type="entry name" value="GDHRDH"/>
</dbReference>
<dbReference type="InterPro" id="IPR002347">
    <property type="entry name" value="SDR_fam"/>
</dbReference>
<dbReference type="Gene3D" id="3.40.50.720">
    <property type="entry name" value="NAD(P)-binding Rossmann-like Domain"/>
    <property type="match status" value="1"/>
</dbReference>
<dbReference type="Pfam" id="PF00106">
    <property type="entry name" value="adh_short"/>
    <property type="match status" value="1"/>
</dbReference>
<dbReference type="EMBL" id="JAEMHK010000016">
    <property type="protein sequence ID" value="MBJ6802080.1"/>
    <property type="molecule type" value="Genomic_DNA"/>
</dbReference>
<evidence type="ECO:0000256" key="1">
    <source>
        <dbReference type="ARBA" id="ARBA00006484"/>
    </source>
</evidence>
<dbReference type="CDD" id="cd05374">
    <property type="entry name" value="17beta-HSD-like_SDR_c"/>
    <property type="match status" value="1"/>
</dbReference>
<evidence type="ECO:0000313" key="6">
    <source>
        <dbReference type="Proteomes" id="UP000641025"/>
    </source>
</evidence>
<evidence type="ECO:0000313" key="5">
    <source>
        <dbReference type="EMBL" id="MBJ6802080.1"/>
    </source>
</evidence>
<gene>
    <name evidence="5" type="ORF">JFN90_18285</name>
</gene>
<dbReference type="Proteomes" id="UP000641025">
    <property type="component" value="Unassembled WGS sequence"/>
</dbReference>
<dbReference type="PANTHER" id="PTHR43976:SF16">
    <property type="entry name" value="SHORT-CHAIN DEHYDROGENASE_REDUCTASE FAMILY PROTEIN"/>
    <property type="match status" value="1"/>
</dbReference>
<evidence type="ECO:0000256" key="2">
    <source>
        <dbReference type="ARBA" id="ARBA00023002"/>
    </source>
</evidence>
<evidence type="ECO:0000256" key="3">
    <source>
        <dbReference type="RuleBase" id="RU000363"/>
    </source>
</evidence>
<dbReference type="PANTHER" id="PTHR43976">
    <property type="entry name" value="SHORT CHAIN DEHYDROGENASE"/>
    <property type="match status" value="1"/>
</dbReference>
<dbReference type="InterPro" id="IPR051911">
    <property type="entry name" value="SDR_oxidoreductase"/>
</dbReference>